<comment type="cofactor">
    <cofactor evidence="1">
        <name>Mn(2+)</name>
        <dbReference type="ChEBI" id="CHEBI:29035"/>
    </cofactor>
</comment>
<keyword evidence="5" id="KW-0460">Magnesium</keyword>
<dbReference type="PROSITE" id="PS51462">
    <property type="entry name" value="NUDIX"/>
    <property type="match status" value="1"/>
</dbReference>
<name>A0A4T0I193_WALIC</name>
<keyword evidence="6" id="KW-0464">Manganese</keyword>
<dbReference type="InterPro" id="IPR045121">
    <property type="entry name" value="CoAse"/>
</dbReference>
<evidence type="ECO:0000256" key="5">
    <source>
        <dbReference type="ARBA" id="ARBA00022842"/>
    </source>
</evidence>
<accession>A0A4T0I193</accession>
<dbReference type="Gene3D" id="3.90.79.10">
    <property type="entry name" value="Nucleoside Triphosphate Pyrophosphohydrolase"/>
    <property type="match status" value="1"/>
</dbReference>
<evidence type="ECO:0000256" key="2">
    <source>
        <dbReference type="ARBA" id="ARBA00001946"/>
    </source>
</evidence>
<dbReference type="Proteomes" id="UP000306954">
    <property type="component" value="Unassembled WGS sequence"/>
</dbReference>
<dbReference type="AlphaFoldDB" id="A0A4T0I193"/>
<evidence type="ECO:0000256" key="4">
    <source>
        <dbReference type="ARBA" id="ARBA00022801"/>
    </source>
</evidence>
<comment type="cofactor">
    <cofactor evidence="2">
        <name>Mg(2+)</name>
        <dbReference type="ChEBI" id="CHEBI:18420"/>
    </cofactor>
</comment>
<gene>
    <name evidence="8" type="ORF">E3P90_02993</name>
</gene>
<evidence type="ECO:0000256" key="1">
    <source>
        <dbReference type="ARBA" id="ARBA00001936"/>
    </source>
</evidence>
<comment type="caution">
    <text evidence="8">The sequence shown here is derived from an EMBL/GenBank/DDBJ whole genome shotgun (WGS) entry which is preliminary data.</text>
</comment>
<organism evidence="8 9">
    <name type="scientific">Wallemia ichthyophaga</name>
    <dbReference type="NCBI Taxonomy" id="245174"/>
    <lineage>
        <taxon>Eukaryota</taxon>
        <taxon>Fungi</taxon>
        <taxon>Dikarya</taxon>
        <taxon>Basidiomycota</taxon>
        <taxon>Wallemiomycotina</taxon>
        <taxon>Wallemiomycetes</taxon>
        <taxon>Wallemiales</taxon>
        <taxon>Wallemiaceae</taxon>
        <taxon>Wallemia</taxon>
    </lineage>
</organism>
<feature type="domain" description="Nudix hydrolase" evidence="7">
    <location>
        <begin position="43"/>
        <end position="188"/>
    </location>
</feature>
<protein>
    <recommendedName>
        <fullName evidence="7">Nudix hydrolase domain-containing protein</fullName>
    </recommendedName>
</protein>
<dbReference type="InterPro" id="IPR015797">
    <property type="entry name" value="NUDIX_hydrolase-like_dom_sf"/>
</dbReference>
<reference evidence="8 9" key="1">
    <citation type="submission" date="2019-03" db="EMBL/GenBank/DDBJ databases">
        <title>Sequencing 23 genomes of Wallemia ichthyophaga.</title>
        <authorList>
            <person name="Gostincar C."/>
        </authorList>
    </citation>
    <scope>NUCLEOTIDE SEQUENCE [LARGE SCALE GENOMIC DNA]</scope>
    <source>
        <strain evidence="8 9">EXF-8621</strain>
    </source>
</reference>
<dbReference type="SUPFAM" id="SSF55811">
    <property type="entry name" value="Nudix"/>
    <property type="match status" value="1"/>
</dbReference>
<evidence type="ECO:0000259" key="7">
    <source>
        <dbReference type="PROSITE" id="PS51462"/>
    </source>
</evidence>
<evidence type="ECO:0000313" key="8">
    <source>
        <dbReference type="EMBL" id="TIB10071.1"/>
    </source>
</evidence>
<keyword evidence="3" id="KW-0479">Metal-binding</keyword>
<dbReference type="PANTHER" id="PTHR12992:SF24">
    <property type="entry name" value="PEROXISOMAL COENZYME A DIPHOSPHATASE NUDT7"/>
    <property type="match status" value="1"/>
</dbReference>
<dbReference type="GO" id="GO:0015938">
    <property type="term" value="P:coenzyme A catabolic process"/>
    <property type="evidence" value="ECO:0007669"/>
    <property type="project" value="TreeGrafter"/>
</dbReference>
<keyword evidence="4" id="KW-0378">Hydrolase</keyword>
<dbReference type="GO" id="GO:0010945">
    <property type="term" value="F:coenzyme A diphosphatase activity"/>
    <property type="evidence" value="ECO:0007669"/>
    <property type="project" value="InterPro"/>
</dbReference>
<dbReference type="GO" id="GO:0046872">
    <property type="term" value="F:metal ion binding"/>
    <property type="evidence" value="ECO:0007669"/>
    <property type="project" value="UniProtKB-KW"/>
</dbReference>
<dbReference type="EMBL" id="SPOF01000034">
    <property type="protein sequence ID" value="TIB10071.1"/>
    <property type="molecule type" value="Genomic_DNA"/>
</dbReference>
<dbReference type="InterPro" id="IPR000086">
    <property type="entry name" value="NUDIX_hydrolase_dom"/>
</dbReference>
<dbReference type="CDD" id="cd03426">
    <property type="entry name" value="NUDIX_CoAse_Nudt7"/>
    <property type="match status" value="1"/>
</dbReference>
<dbReference type="Pfam" id="PF00293">
    <property type="entry name" value="NUDIX"/>
    <property type="match status" value="1"/>
</dbReference>
<proteinExistence type="predicted"/>
<sequence length="265" mass="29648">MTSHAHSLKLDDVAGLNENSKAYLQRLSEASIPRTRYPSSSTGKHAAVMVAIFVGRLSDLHVLLSQRSPLLSAYPSDTCLIGGKRDEQDIFPEDTARREAEEEVGLPRSDLQRVRYVATLPPHLAYSNASALTVWPVVCLITDRALVPMLNEDEVQRLFSHPLQSFLCHKADSLLLRLKHLESPDDIYHWYFDDIDPVAPSHHLRKHVFETGRNGVKPILGFTARVMIRVASIAFDTIPHFRIDAPDQIPEIERVTMASGAKASL</sequence>
<dbReference type="PANTHER" id="PTHR12992">
    <property type="entry name" value="NUDIX HYDROLASE"/>
    <property type="match status" value="1"/>
</dbReference>
<evidence type="ECO:0000256" key="6">
    <source>
        <dbReference type="ARBA" id="ARBA00023211"/>
    </source>
</evidence>
<evidence type="ECO:0000256" key="3">
    <source>
        <dbReference type="ARBA" id="ARBA00022723"/>
    </source>
</evidence>
<evidence type="ECO:0000313" key="9">
    <source>
        <dbReference type="Proteomes" id="UP000306954"/>
    </source>
</evidence>